<dbReference type="STRING" id="491915.Aflv_0972"/>
<feature type="transmembrane region" description="Helical" evidence="1">
    <location>
        <begin position="420"/>
        <end position="441"/>
    </location>
</feature>
<evidence type="ECO:0000313" key="4">
    <source>
        <dbReference type="Proteomes" id="UP000000742"/>
    </source>
</evidence>
<feature type="domain" description="PepSY" evidence="2">
    <location>
        <begin position="332"/>
        <end position="389"/>
    </location>
</feature>
<dbReference type="PANTHER" id="PTHR34219">
    <property type="entry name" value="IRON-REGULATED INNER MEMBRANE PROTEIN-RELATED"/>
    <property type="match status" value="1"/>
</dbReference>
<dbReference type="InterPro" id="IPR025711">
    <property type="entry name" value="PepSY"/>
</dbReference>
<proteinExistence type="predicted"/>
<keyword evidence="1" id="KW-1133">Transmembrane helix</keyword>
<feature type="transmembrane region" description="Helical" evidence="1">
    <location>
        <begin position="461"/>
        <end position="488"/>
    </location>
</feature>
<feature type="transmembrane region" description="Helical" evidence="1">
    <location>
        <begin position="76"/>
        <end position="100"/>
    </location>
</feature>
<dbReference type="InterPro" id="IPR005625">
    <property type="entry name" value="PepSY-ass_TM"/>
</dbReference>
<dbReference type="EMBL" id="CP000922">
    <property type="protein sequence ID" value="ACJ33348.1"/>
    <property type="molecule type" value="Genomic_DNA"/>
</dbReference>
<dbReference type="PANTHER" id="PTHR34219:SF1">
    <property type="entry name" value="PEPSY DOMAIN-CONTAINING PROTEIN"/>
    <property type="match status" value="1"/>
</dbReference>
<gene>
    <name evidence="3" type="ordered locus">Aflv_0972</name>
</gene>
<dbReference type="AlphaFoldDB" id="B7GHI7"/>
<dbReference type="Pfam" id="PF03413">
    <property type="entry name" value="PepSY"/>
    <property type="match status" value="1"/>
</dbReference>
<name>B7GHI7_ANOFW</name>
<sequence length="506" mass="57284">MRIDHPTLLLCMYSSLSIAKISSYSDGHVITIFFSHFTHLSHSYYIIFMKLHFIVNQEVFMNSLTNKDLYKAMWRWHFYAGVIFAPFLIILSITGAIYLFKPQIESVLYKNYFYVAEGQQQLAPSRLIEKVTSAYEDATVVSYRPSDAPNRSVEIGIVLHDEPYTVFVNPYNGNILGEIAKNGKLMNIIVKLHGELMVGTVGDRIVELAACWAVILLITGLYLWWPRKRSLYGIVSIRFHEGKRVMWKDIHSVLAIWLSVFILLLIVTGLPWAGFMGDKINRIATATHTGYPAGLWDDIPESVIPTKSVADVPWAAENMPVPESKQNGTMTIPIESVIQIAQERHVHPGYSIYFPEGEKGVYTVSVFPNLPQDQATLHIDQYSGEVLADLRFKDYGWLAKVIEIGIALHEGRYFGLFNQLIGLATCLGLIFIAYSGIVMWWKRRPKGRIGVPPAPQNKNVARMVALIIIVLGLIMPLVALSLVVAFAVDWIVIRRIPKLQTWFSIE</sequence>
<dbReference type="PATRIC" id="fig|491915.6.peg.992"/>
<keyword evidence="1" id="KW-0472">Membrane</keyword>
<dbReference type="Pfam" id="PF03929">
    <property type="entry name" value="PepSY_TM"/>
    <property type="match status" value="1"/>
</dbReference>
<keyword evidence="1" id="KW-0812">Transmembrane</keyword>
<accession>B7GHI7</accession>
<dbReference type="eggNOG" id="COG3182">
    <property type="taxonomic scope" value="Bacteria"/>
</dbReference>
<dbReference type="Proteomes" id="UP000000742">
    <property type="component" value="Chromosome"/>
</dbReference>
<reference evidence="3 4" key="1">
    <citation type="journal article" date="2008" name="Genome Biol.">
        <title>Encapsulated in silica: genome, proteome and physiology of the thermophilic bacterium Anoxybacillus flavithermus WK1.</title>
        <authorList>
            <person name="Saw J.H."/>
            <person name="Mountain B.W."/>
            <person name="Feng L."/>
            <person name="Omelchenko M.V."/>
            <person name="Hou S."/>
            <person name="Saito J.A."/>
            <person name="Stott M.B."/>
            <person name="Li D."/>
            <person name="Zhao G."/>
            <person name="Wu J."/>
            <person name="Galperin M.Y."/>
            <person name="Koonin E.V."/>
            <person name="Makarova K.S."/>
            <person name="Wolf Y.I."/>
            <person name="Rigden D.J."/>
            <person name="Dunfield P.F."/>
            <person name="Wang L."/>
            <person name="Alam M."/>
        </authorList>
    </citation>
    <scope>NUCLEOTIDE SEQUENCE [LARGE SCALE GENOMIC DNA]</scope>
    <source>
        <strain evidence="4">DSM 21510 / WK1</strain>
    </source>
</reference>
<evidence type="ECO:0000259" key="2">
    <source>
        <dbReference type="Pfam" id="PF03413"/>
    </source>
</evidence>
<evidence type="ECO:0000313" key="3">
    <source>
        <dbReference type="EMBL" id="ACJ33348.1"/>
    </source>
</evidence>
<dbReference type="HOGENOM" id="CLU_031962_3_2_9"/>
<organism evidence="3 4">
    <name type="scientific">Anoxybacillus flavithermus (strain DSM 21510 / WK1)</name>
    <dbReference type="NCBI Taxonomy" id="491915"/>
    <lineage>
        <taxon>Bacteria</taxon>
        <taxon>Bacillati</taxon>
        <taxon>Bacillota</taxon>
        <taxon>Bacilli</taxon>
        <taxon>Bacillales</taxon>
        <taxon>Anoxybacillaceae</taxon>
        <taxon>Anoxybacillus</taxon>
    </lineage>
</organism>
<feature type="transmembrane region" description="Helical" evidence="1">
    <location>
        <begin position="254"/>
        <end position="275"/>
    </location>
</feature>
<feature type="transmembrane region" description="Helical" evidence="1">
    <location>
        <begin position="205"/>
        <end position="225"/>
    </location>
</feature>
<dbReference type="KEGG" id="afl:Aflv_0972"/>
<evidence type="ECO:0000256" key="1">
    <source>
        <dbReference type="SAM" id="Phobius"/>
    </source>
</evidence>
<protein>
    <submittedName>
        <fullName evidence="3">Uncharacterized iron-regulated membrane protein</fullName>
    </submittedName>
</protein>